<dbReference type="PANTHER" id="PTHR24305">
    <property type="entry name" value="CYTOCHROME P450"/>
    <property type="match status" value="1"/>
</dbReference>
<dbReference type="Proteomes" id="UP000002357">
    <property type="component" value="Plasmid pSCL4"/>
</dbReference>
<dbReference type="Pfam" id="PF00067">
    <property type="entry name" value="p450"/>
    <property type="match status" value="1"/>
</dbReference>
<evidence type="ECO:0000256" key="3">
    <source>
        <dbReference type="PIRSR" id="PIRSR602401-1"/>
    </source>
</evidence>
<keyword evidence="3 4" id="KW-0349">Heme</keyword>
<dbReference type="InterPro" id="IPR017972">
    <property type="entry name" value="Cyt_P450_CS"/>
</dbReference>
<reference evidence="5 6" key="1">
    <citation type="journal article" date="2010" name="Genome Biol. Evol.">
        <title>The sequence of a 1.8-mb bacterial linear plasmid reveals a rich evolutionary reservoir of secondary metabolic pathways.</title>
        <authorList>
            <person name="Medema M.H."/>
            <person name="Trefzer A."/>
            <person name="Kovalchuk A."/>
            <person name="van den Berg M."/>
            <person name="Mueller U."/>
            <person name="Heijne W."/>
            <person name="Wu L."/>
            <person name="Alam M.T."/>
            <person name="Ronning C.M."/>
            <person name="Nierman W.C."/>
            <person name="Bovenberg R.A.L."/>
            <person name="Breitling R."/>
            <person name="Takano E."/>
        </authorList>
    </citation>
    <scope>NUCLEOTIDE SEQUENCE [LARGE SCALE GENOMIC DNA]</scope>
    <source>
        <strain evidence="6">ATCC 27064 / DSM 738 / JCM 4710 / NBRC 13307 / NCIMB 12785 / NRRL 3585 / VKM Ac-602</strain>
        <plasmid evidence="5">pSCL4</plasmid>
    </source>
</reference>
<keyword evidence="5" id="KW-0614">Plasmid</keyword>
<feature type="binding site" description="axial binding residue" evidence="3">
    <location>
        <position position="398"/>
    </location>
    <ligand>
        <name>heme</name>
        <dbReference type="ChEBI" id="CHEBI:30413"/>
    </ligand>
    <ligandPart>
        <name>Fe</name>
        <dbReference type="ChEBI" id="CHEBI:18248"/>
    </ligandPart>
</feature>
<accession>B5H2T2</accession>
<dbReference type="EMBL" id="CM000914">
    <property type="protein sequence ID" value="EFG04151.2"/>
    <property type="molecule type" value="Genomic_DNA"/>
</dbReference>
<evidence type="ECO:0000313" key="5">
    <source>
        <dbReference type="EMBL" id="EFG04151.2"/>
    </source>
</evidence>
<name>B5H2T2_STRCL</name>
<gene>
    <name evidence="5" type="ORF">SCLAV_p0664</name>
</gene>
<dbReference type="GO" id="GO:0020037">
    <property type="term" value="F:heme binding"/>
    <property type="evidence" value="ECO:0007669"/>
    <property type="project" value="InterPro"/>
</dbReference>
<comment type="similarity">
    <text evidence="2 4">Belongs to the cytochrome P450 family.</text>
</comment>
<proteinExistence type="inferred from homology"/>
<keyword evidence="3 4" id="KW-0479">Metal-binding</keyword>
<dbReference type="PRINTS" id="PR00463">
    <property type="entry name" value="EP450I"/>
</dbReference>
<sequence length="461" mass="51240">MASPQTPLRTLHQVPEAPGRLPLVGHVATLARDPFRFLMGLREHGDSVLLHLGRTPVLFVSDTELVHQALVAQGSVFATGRIFERLGAVFGNGLPVADIPTHRKQRRIMQPAFHRSQMGRYSTTMTANAEAMVARWSPGRRLVADTELLDLALSNTTEILFSSRLSDADRAEVHRSIPVIAHDVLVRAVMPAFLDPLPIPLNRRCDTAAARLRVIVEGILDGHYRSPQHHDDLLTVLVQARDPETGRPMDGTQLRDELITMLGAGTETTSSIAAWAVHEIARHPVAERRLVAELDAVVGDRPVTPADIPRLTCAEEILNETVRLHAAPLLTRRTVKPTVLGDIRLPAGTEVAFSPYALHRDPRHFPHPDAFWPERWQHIGSGRPRSFFLPFGGGAHKCIGDSMAWTQLHITLATIYRRWRLRPDRSHRVRQLPAAITRPDHLPMIAEPREPAPARAEGARS</sequence>
<organism evidence="5 6">
    <name type="scientific">Streptomyces clavuligerus</name>
    <dbReference type="NCBI Taxonomy" id="1901"/>
    <lineage>
        <taxon>Bacteria</taxon>
        <taxon>Bacillati</taxon>
        <taxon>Actinomycetota</taxon>
        <taxon>Actinomycetes</taxon>
        <taxon>Kitasatosporales</taxon>
        <taxon>Streptomycetaceae</taxon>
        <taxon>Streptomyces</taxon>
    </lineage>
</organism>
<dbReference type="GO" id="GO:0005506">
    <property type="term" value="F:iron ion binding"/>
    <property type="evidence" value="ECO:0007669"/>
    <property type="project" value="InterPro"/>
</dbReference>
<dbReference type="GO" id="GO:0016705">
    <property type="term" value="F:oxidoreductase activity, acting on paired donors, with incorporation or reduction of molecular oxygen"/>
    <property type="evidence" value="ECO:0007669"/>
    <property type="project" value="InterPro"/>
</dbReference>
<dbReference type="OrthoDB" id="4746309at2"/>
<keyword evidence="4" id="KW-0503">Monooxygenase</keyword>
<dbReference type="SUPFAM" id="SSF48264">
    <property type="entry name" value="Cytochrome P450"/>
    <property type="match status" value="1"/>
</dbReference>
<dbReference type="eggNOG" id="COG2124">
    <property type="taxonomic scope" value="Bacteria"/>
</dbReference>
<dbReference type="PRINTS" id="PR00385">
    <property type="entry name" value="P450"/>
</dbReference>
<comment type="cofactor">
    <cofactor evidence="1 3">
        <name>heme</name>
        <dbReference type="ChEBI" id="CHEBI:30413"/>
    </cofactor>
</comment>
<dbReference type="CDD" id="cd11049">
    <property type="entry name" value="CYP170A1-like"/>
    <property type="match status" value="1"/>
</dbReference>
<evidence type="ECO:0000256" key="1">
    <source>
        <dbReference type="ARBA" id="ARBA00001971"/>
    </source>
</evidence>
<evidence type="ECO:0000313" key="6">
    <source>
        <dbReference type="Proteomes" id="UP000002357"/>
    </source>
</evidence>
<keyword evidence="4" id="KW-0560">Oxidoreductase</keyword>
<dbReference type="InterPro" id="IPR002401">
    <property type="entry name" value="Cyt_P450_E_grp-I"/>
</dbReference>
<protein>
    <submittedName>
        <fullName evidence="5">Cytochrome P450 hydroxylase</fullName>
    </submittedName>
</protein>
<keyword evidence="6" id="KW-1185">Reference proteome</keyword>
<dbReference type="PROSITE" id="PS00086">
    <property type="entry name" value="CYTOCHROME_P450"/>
    <property type="match status" value="1"/>
</dbReference>
<evidence type="ECO:0000256" key="4">
    <source>
        <dbReference type="RuleBase" id="RU000461"/>
    </source>
</evidence>
<geneLocation type="plasmid" evidence="5 6">
    <name>pSCL4</name>
</geneLocation>
<evidence type="ECO:0000256" key="2">
    <source>
        <dbReference type="ARBA" id="ARBA00010617"/>
    </source>
</evidence>
<dbReference type="InterPro" id="IPR050121">
    <property type="entry name" value="Cytochrome_P450_monoxygenase"/>
</dbReference>
<dbReference type="GeneID" id="93733788"/>
<dbReference type="AlphaFoldDB" id="B5H2T2"/>
<keyword evidence="3 4" id="KW-0408">Iron</keyword>
<dbReference type="InterPro" id="IPR001128">
    <property type="entry name" value="Cyt_P450"/>
</dbReference>
<dbReference type="Gene3D" id="1.10.630.10">
    <property type="entry name" value="Cytochrome P450"/>
    <property type="match status" value="1"/>
</dbReference>
<dbReference type="RefSeq" id="WP_003958577.1">
    <property type="nucleotide sequence ID" value="NZ_CM000914.1"/>
</dbReference>
<dbReference type="InterPro" id="IPR036396">
    <property type="entry name" value="Cyt_P450_sf"/>
</dbReference>
<dbReference type="GO" id="GO:0004497">
    <property type="term" value="F:monooxygenase activity"/>
    <property type="evidence" value="ECO:0007669"/>
    <property type="project" value="UniProtKB-KW"/>
</dbReference>
<dbReference type="PANTHER" id="PTHR24305:SF166">
    <property type="entry name" value="CYTOCHROME P450 12A4, MITOCHONDRIAL-RELATED"/>
    <property type="match status" value="1"/>
</dbReference>